<dbReference type="Gene3D" id="3.30.1330.120">
    <property type="entry name" value="2-methylcitrate dehydratase PrpD"/>
    <property type="match status" value="1"/>
</dbReference>
<feature type="domain" description="MmgE/PrpD N-terminal" evidence="2">
    <location>
        <begin position="17"/>
        <end position="251"/>
    </location>
</feature>
<feature type="domain" description="MmgE/PrpD C-terminal" evidence="3">
    <location>
        <begin position="277"/>
        <end position="434"/>
    </location>
</feature>
<evidence type="ECO:0000256" key="1">
    <source>
        <dbReference type="ARBA" id="ARBA00006174"/>
    </source>
</evidence>
<dbReference type="Pfam" id="PF03972">
    <property type="entry name" value="MmgE_PrpD_N"/>
    <property type="match status" value="1"/>
</dbReference>
<dbReference type="InterPro" id="IPR036148">
    <property type="entry name" value="MmgE/PrpD_sf"/>
</dbReference>
<evidence type="ECO:0000259" key="2">
    <source>
        <dbReference type="Pfam" id="PF03972"/>
    </source>
</evidence>
<dbReference type="EMBL" id="SMLM01000002">
    <property type="protein sequence ID" value="TFZ02700.1"/>
    <property type="molecule type" value="Genomic_DNA"/>
</dbReference>
<dbReference type="AlphaFoldDB" id="A0A4Z0BWH2"/>
<reference evidence="4 5" key="1">
    <citation type="submission" date="2019-03" db="EMBL/GenBank/DDBJ databases">
        <title>Ramlibacter henchirensis DSM 14656, whole genome shotgun sequence.</title>
        <authorList>
            <person name="Zhang X."/>
            <person name="Feng G."/>
            <person name="Zhu H."/>
        </authorList>
    </citation>
    <scope>NUCLEOTIDE SEQUENCE [LARGE SCALE GENOMIC DNA]</scope>
    <source>
        <strain evidence="4 5">DSM 14656</strain>
    </source>
</reference>
<dbReference type="Proteomes" id="UP000298180">
    <property type="component" value="Unassembled WGS sequence"/>
</dbReference>
<dbReference type="GO" id="GO:0016829">
    <property type="term" value="F:lyase activity"/>
    <property type="evidence" value="ECO:0007669"/>
    <property type="project" value="InterPro"/>
</dbReference>
<keyword evidence="5" id="KW-1185">Reference proteome</keyword>
<dbReference type="OrthoDB" id="8680281at2"/>
<dbReference type="Pfam" id="PF19305">
    <property type="entry name" value="MmgE_PrpD_C"/>
    <property type="match status" value="1"/>
</dbReference>
<dbReference type="SUPFAM" id="SSF103378">
    <property type="entry name" value="2-methylcitrate dehydratase PrpD"/>
    <property type="match status" value="1"/>
</dbReference>
<dbReference type="PANTHER" id="PTHR16943:SF8">
    <property type="entry name" value="2-METHYLCITRATE DEHYDRATASE"/>
    <property type="match status" value="1"/>
</dbReference>
<evidence type="ECO:0000313" key="5">
    <source>
        <dbReference type="Proteomes" id="UP000298180"/>
    </source>
</evidence>
<dbReference type="PANTHER" id="PTHR16943">
    <property type="entry name" value="2-METHYLCITRATE DEHYDRATASE-RELATED"/>
    <property type="match status" value="1"/>
</dbReference>
<evidence type="ECO:0000313" key="4">
    <source>
        <dbReference type="EMBL" id="TFZ02700.1"/>
    </source>
</evidence>
<dbReference type="InterPro" id="IPR042188">
    <property type="entry name" value="MmgE/PrpD_sf_2"/>
</dbReference>
<protein>
    <submittedName>
        <fullName evidence="4">MmgE/PrpD family protein</fullName>
    </submittedName>
</protein>
<organism evidence="4 5">
    <name type="scientific">Ramlibacter henchirensis</name>
    <dbReference type="NCBI Taxonomy" id="204072"/>
    <lineage>
        <taxon>Bacteria</taxon>
        <taxon>Pseudomonadati</taxon>
        <taxon>Pseudomonadota</taxon>
        <taxon>Betaproteobacteria</taxon>
        <taxon>Burkholderiales</taxon>
        <taxon>Comamonadaceae</taxon>
        <taxon>Ramlibacter</taxon>
    </lineage>
</organism>
<name>A0A4Z0BWH2_9BURK</name>
<dbReference type="InterPro" id="IPR042183">
    <property type="entry name" value="MmgE/PrpD_sf_1"/>
</dbReference>
<dbReference type="InterPro" id="IPR005656">
    <property type="entry name" value="MmgE_PrpD"/>
</dbReference>
<comment type="caution">
    <text evidence="4">The sequence shown here is derived from an EMBL/GenBank/DDBJ whole genome shotgun (WGS) entry which is preliminary data.</text>
</comment>
<comment type="similarity">
    <text evidence="1">Belongs to the PrpD family.</text>
</comment>
<accession>A0A4Z0BWH2</accession>
<dbReference type="InterPro" id="IPR045337">
    <property type="entry name" value="MmgE_PrpD_C"/>
</dbReference>
<dbReference type="InterPro" id="IPR045336">
    <property type="entry name" value="MmgE_PrpD_N"/>
</dbReference>
<gene>
    <name evidence="4" type="ORF">EZ313_15750</name>
</gene>
<dbReference type="Gene3D" id="1.10.4100.10">
    <property type="entry name" value="2-methylcitrate dehydratase PrpD"/>
    <property type="match status" value="1"/>
</dbReference>
<evidence type="ECO:0000259" key="3">
    <source>
        <dbReference type="Pfam" id="PF19305"/>
    </source>
</evidence>
<proteinExistence type="inferred from homology"/>
<sequence>MCSACRGPTERRMGLTQELARFVAGLDAAAIPAQAIPTVRRGIADCVGVAFAGANEPVAGHAMALVDAAAAGASRIWTRPESVAAADAALVNATIAHALDFDDTGLDGHPSVVLAPVVLAEAERLGRCWRDAVTAYVAGYETWAELIGRDQDKHHGKGWHPTAVFGVVAGAAAAACLRRLPAELVSDALGIAASMAGGLVANFGSMTKPLQVGFAARNAIVAASLAERGVTAADDALESPRGLLAALSPAGRVRLDGPSGAGREWQIVRQGLNVKRYPTCYATHRIIDAALALHPHVSDRIGEIEEAVVEIGELQAAMLRSSRPETALDAKFSAQYTVACALARGHVDLQDLTDETVKAPDVQQLLRKVRVATQAERDPLEPLFSPQDRLIVRLRDGSRLEAEPVHRALGHASRPIGDAALRQKFLTCASLMLEGAVADAWWASVMAAEDARVRWPAAPQQRPGVI</sequence>